<evidence type="ECO:0000256" key="10">
    <source>
        <dbReference type="ARBA" id="ARBA00023157"/>
    </source>
</evidence>
<feature type="compositionally biased region" description="Low complexity" evidence="16">
    <location>
        <begin position="256"/>
        <end position="278"/>
    </location>
</feature>
<comment type="similarity">
    <text evidence="13">Belongs to the polysaccharide monooxygenase AA9 family.</text>
</comment>
<keyword evidence="8" id="KW-0186">Copper</keyword>
<feature type="chain" id="PRO_5002204734" description="lytic cellulose monooxygenase (C4-dehydrogenating)" evidence="17">
    <location>
        <begin position="21"/>
        <end position="307"/>
    </location>
</feature>
<keyword evidence="11" id="KW-0119">Carbohydrate metabolism</keyword>
<dbReference type="InterPro" id="IPR005103">
    <property type="entry name" value="AA9_LPMO"/>
</dbReference>
<keyword evidence="7" id="KW-0560">Oxidoreductase</keyword>
<keyword evidence="4" id="KW-0479">Metal-binding</keyword>
<comment type="cofactor">
    <cofactor evidence="1">
        <name>Cu(2+)</name>
        <dbReference type="ChEBI" id="CHEBI:29036"/>
    </cofactor>
</comment>
<dbReference type="Pfam" id="PF03443">
    <property type="entry name" value="AA9"/>
    <property type="match status" value="1"/>
</dbReference>
<evidence type="ECO:0000256" key="7">
    <source>
        <dbReference type="ARBA" id="ARBA00023002"/>
    </source>
</evidence>
<evidence type="ECO:0000259" key="18">
    <source>
        <dbReference type="Pfam" id="PF03443"/>
    </source>
</evidence>
<evidence type="ECO:0000256" key="16">
    <source>
        <dbReference type="SAM" id="MobiDB-lite"/>
    </source>
</evidence>
<evidence type="ECO:0000256" key="5">
    <source>
        <dbReference type="ARBA" id="ARBA00022729"/>
    </source>
</evidence>
<dbReference type="InterPro" id="IPR049892">
    <property type="entry name" value="AA9"/>
</dbReference>
<keyword evidence="5 17" id="KW-0732">Signal</keyword>
<evidence type="ECO:0000256" key="12">
    <source>
        <dbReference type="ARBA" id="ARBA00023326"/>
    </source>
</evidence>
<dbReference type="HOGENOM" id="CLU_031730_2_2_1"/>
<dbReference type="Gene3D" id="2.70.50.70">
    <property type="match status" value="1"/>
</dbReference>
<dbReference type="GO" id="GO:0005576">
    <property type="term" value="C:extracellular region"/>
    <property type="evidence" value="ECO:0007669"/>
    <property type="project" value="UniProtKB-SubCell"/>
</dbReference>
<keyword evidence="10" id="KW-1015">Disulfide bond</keyword>
<dbReference type="CDD" id="cd21175">
    <property type="entry name" value="LPMO_AA9"/>
    <property type="match status" value="1"/>
</dbReference>
<evidence type="ECO:0000256" key="15">
    <source>
        <dbReference type="ARBA" id="ARBA00047174"/>
    </source>
</evidence>
<keyword evidence="3" id="KW-0964">Secreted</keyword>
<evidence type="ECO:0000256" key="9">
    <source>
        <dbReference type="ARBA" id="ARBA00023033"/>
    </source>
</evidence>
<dbReference type="GO" id="GO:0004497">
    <property type="term" value="F:monooxygenase activity"/>
    <property type="evidence" value="ECO:0007669"/>
    <property type="project" value="UniProtKB-KW"/>
</dbReference>
<keyword evidence="20" id="KW-1185">Reference proteome</keyword>
<keyword evidence="12" id="KW-0624">Polysaccharide degradation</keyword>
<feature type="signal peptide" evidence="17">
    <location>
        <begin position="1"/>
        <end position="20"/>
    </location>
</feature>
<dbReference type="PANTHER" id="PTHR33353:SF10">
    <property type="entry name" value="ENDO-BETA-1,4-GLUCANASE D"/>
    <property type="match status" value="1"/>
</dbReference>
<protein>
    <recommendedName>
        <fullName evidence="15">lytic cellulose monooxygenase (C4-dehydrogenating)</fullName>
        <ecNumber evidence="15">1.14.99.56</ecNumber>
    </recommendedName>
</protein>
<evidence type="ECO:0000313" key="20">
    <source>
        <dbReference type="Proteomes" id="UP000054279"/>
    </source>
</evidence>
<gene>
    <name evidence="19" type="ORF">M422DRAFT_75979</name>
</gene>
<evidence type="ECO:0000256" key="11">
    <source>
        <dbReference type="ARBA" id="ARBA00023277"/>
    </source>
</evidence>
<comment type="subcellular location">
    <subcellularLocation>
        <location evidence="2">Secreted</location>
    </subcellularLocation>
</comment>
<evidence type="ECO:0000313" key="19">
    <source>
        <dbReference type="EMBL" id="KIJ38496.1"/>
    </source>
</evidence>
<evidence type="ECO:0000256" key="13">
    <source>
        <dbReference type="ARBA" id="ARBA00044502"/>
    </source>
</evidence>
<organism evidence="19 20">
    <name type="scientific">Sphaerobolus stellatus (strain SS14)</name>
    <dbReference type="NCBI Taxonomy" id="990650"/>
    <lineage>
        <taxon>Eukaryota</taxon>
        <taxon>Fungi</taxon>
        <taxon>Dikarya</taxon>
        <taxon>Basidiomycota</taxon>
        <taxon>Agaricomycotina</taxon>
        <taxon>Agaricomycetes</taxon>
        <taxon>Phallomycetidae</taxon>
        <taxon>Geastrales</taxon>
        <taxon>Sphaerobolaceae</taxon>
        <taxon>Sphaerobolus</taxon>
    </lineage>
</organism>
<evidence type="ECO:0000256" key="17">
    <source>
        <dbReference type="SAM" id="SignalP"/>
    </source>
</evidence>
<proteinExistence type="inferred from homology"/>
<dbReference type="PANTHER" id="PTHR33353">
    <property type="entry name" value="PUTATIVE (AFU_ORTHOLOGUE AFUA_1G12560)-RELATED"/>
    <property type="match status" value="1"/>
</dbReference>
<name>A0A0C9VLN7_SPHS4</name>
<evidence type="ECO:0000256" key="14">
    <source>
        <dbReference type="ARBA" id="ARBA00045077"/>
    </source>
</evidence>
<evidence type="ECO:0000256" key="3">
    <source>
        <dbReference type="ARBA" id="ARBA00022525"/>
    </source>
</evidence>
<reference evidence="19 20" key="1">
    <citation type="submission" date="2014-06" db="EMBL/GenBank/DDBJ databases">
        <title>Evolutionary Origins and Diversification of the Mycorrhizal Mutualists.</title>
        <authorList>
            <consortium name="DOE Joint Genome Institute"/>
            <consortium name="Mycorrhizal Genomics Consortium"/>
            <person name="Kohler A."/>
            <person name="Kuo A."/>
            <person name="Nagy L.G."/>
            <person name="Floudas D."/>
            <person name="Copeland A."/>
            <person name="Barry K.W."/>
            <person name="Cichocki N."/>
            <person name="Veneault-Fourrey C."/>
            <person name="LaButti K."/>
            <person name="Lindquist E.A."/>
            <person name="Lipzen A."/>
            <person name="Lundell T."/>
            <person name="Morin E."/>
            <person name="Murat C."/>
            <person name="Riley R."/>
            <person name="Ohm R."/>
            <person name="Sun H."/>
            <person name="Tunlid A."/>
            <person name="Henrissat B."/>
            <person name="Grigoriev I.V."/>
            <person name="Hibbett D.S."/>
            <person name="Martin F."/>
        </authorList>
    </citation>
    <scope>NUCLEOTIDE SEQUENCE [LARGE SCALE GENOMIC DNA]</scope>
    <source>
        <strain evidence="19 20">SS14</strain>
    </source>
</reference>
<dbReference type="AlphaFoldDB" id="A0A0C9VLN7"/>
<evidence type="ECO:0000256" key="4">
    <source>
        <dbReference type="ARBA" id="ARBA00022723"/>
    </source>
</evidence>
<evidence type="ECO:0000256" key="2">
    <source>
        <dbReference type="ARBA" id="ARBA00004613"/>
    </source>
</evidence>
<evidence type="ECO:0000256" key="6">
    <source>
        <dbReference type="ARBA" id="ARBA00023001"/>
    </source>
</evidence>
<dbReference type="Proteomes" id="UP000054279">
    <property type="component" value="Unassembled WGS sequence"/>
</dbReference>
<dbReference type="EC" id="1.14.99.56" evidence="15"/>
<dbReference type="EMBL" id="KN837160">
    <property type="protein sequence ID" value="KIJ38496.1"/>
    <property type="molecule type" value="Genomic_DNA"/>
</dbReference>
<comment type="catalytic activity">
    <reaction evidence="14">
        <text>[(1-&gt;4)-beta-D-glucosyl]n+m + reduced acceptor + O2 = 4-dehydro-beta-D-glucosyl-[(1-&gt;4)-beta-D-glucosyl]n-1 + [(1-&gt;4)-beta-D-glucosyl]m + acceptor + H2O.</text>
        <dbReference type="EC" id="1.14.99.56"/>
    </reaction>
</comment>
<evidence type="ECO:0000256" key="8">
    <source>
        <dbReference type="ARBA" id="ARBA00023008"/>
    </source>
</evidence>
<feature type="domain" description="Auxiliary Activity family 9 catalytic" evidence="18">
    <location>
        <begin position="21"/>
        <end position="230"/>
    </location>
</feature>
<dbReference type="GO" id="GO:0030245">
    <property type="term" value="P:cellulose catabolic process"/>
    <property type="evidence" value="ECO:0007669"/>
    <property type="project" value="UniProtKB-KW"/>
</dbReference>
<keyword evidence="6" id="KW-0136">Cellulose degradation</keyword>
<dbReference type="OrthoDB" id="4849160at2759"/>
<feature type="region of interest" description="Disordered" evidence="16">
    <location>
        <begin position="256"/>
        <end position="291"/>
    </location>
</feature>
<accession>A0A0C9VLN7</accession>
<evidence type="ECO:0000256" key="1">
    <source>
        <dbReference type="ARBA" id="ARBA00001973"/>
    </source>
</evidence>
<keyword evidence="9 19" id="KW-0503">Monooxygenase</keyword>
<dbReference type="GO" id="GO:0046872">
    <property type="term" value="F:metal ion binding"/>
    <property type="evidence" value="ECO:0007669"/>
    <property type="project" value="UniProtKB-KW"/>
</dbReference>
<sequence length="307" mass="32665">MKSTVIFFALAASLVPSVLSHGFLASVAIDGKVYKGNNPDFFANPSLESPIRLVDTIEPVKGATNLAVNCGSNAQAGKLIADANPGSNVAFNWSGGSSEHWPHNIGPVLTYLATCGNVTCDKFDPTNAQWFKIDEVGQKPENLSEWFQKNLFLGQSLTVTIPKATVPGNYLIRHEIIALHNSEAPGGAEFYPSCTQLRIGQGNGTAVSPSRTVLLPGAYSDTDPGILVPTIFNPVQNYQFPGPGISNVVNATGSAVTNSNGAASSTTSNSTTSSTKSPSCKRSVHPRRVSRVMADRRAKRQIPAWFF</sequence>